<evidence type="ECO:0000313" key="4">
    <source>
        <dbReference type="EMBL" id="GBO98387.1"/>
    </source>
</evidence>
<organism evidence="4 5">
    <name type="scientific">Eumeta variegata</name>
    <name type="common">Bagworm moth</name>
    <name type="synonym">Eumeta japonica</name>
    <dbReference type="NCBI Taxonomy" id="151549"/>
    <lineage>
        <taxon>Eukaryota</taxon>
        <taxon>Metazoa</taxon>
        <taxon>Ecdysozoa</taxon>
        <taxon>Arthropoda</taxon>
        <taxon>Hexapoda</taxon>
        <taxon>Insecta</taxon>
        <taxon>Pterygota</taxon>
        <taxon>Neoptera</taxon>
        <taxon>Endopterygota</taxon>
        <taxon>Lepidoptera</taxon>
        <taxon>Glossata</taxon>
        <taxon>Ditrysia</taxon>
        <taxon>Tineoidea</taxon>
        <taxon>Psychidae</taxon>
        <taxon>Oiketicinae</taxon>
        <taxon>Eumeta</taxon>
    </lineage>
</organism>
<evidence type="ECO:0000256" key="2">
    <source>
        <dbReference type="ARBA" id="ARBA00016949"/>
    </source>
</evidence>
<dbReference type="Gene3D" id="3.40.30.10">
    <property type="entry name" value="Glutaredoxin"/>
    <property type="match status" value="1"/>
</dbReference>
<dbReference type="SUPFAM" id="SSF52833">
    <property type="entry name" value="Thioredoxin-like"/>
    <property type="match status" value="1"/>
</dbReference>
<dbReference type="PANTHER" id="PTHR12452:SF0">
    <property type="entry name" value="THIOREDOXIN DOMAIN-CONTAINING PROTEIN 17"/>
    <property type="match status" value="1"/>
</dbReference>
<dbReference type="PANTHER" id="PTHR12452">
    <property type="entry name" value="42-9-9 PROTEIN-RELATED"/>
    <property type="match status" value="1"/>
</dbReference>
<dbReference type="InterPro" id="IPR036249">
    <property type="entry name" value="Thioredoxin-like_sf"/>
</dbReference>
<proteinExistence type="inferred from homology"/>
<dbReference type="STRING" id="151549.A0A4C1SB12"/>
<dbReference type="InterPro" id="IPR010357">
    <property type="entry name" value="TXNDC17_dom"/>
</dbReference>
<name>A0A4C1SB12_EUMVA</name>
<dbReference type="GO" id="GO:0005829">
    <property type="term" value="C:cytosol"/>
    <property type="evidence" value="ECO:0007669"/>
    <property type="project" value="TreeGrafter"/>
</dbReference>
<keyword evidence="5" id="KW-1185">Reference proteome</keyword>
<evidence type="ECO:0000256" key="1">
    <source>
        <dbReference type="ARBA" id="ARBA00008987"/>
    </source>
</evidence>
<dbReference type="InterPro" id="IPR045108">
    <property type="entry name" value="TXNDC17-like"/>
</dbReference>
<dbReference type="Proteomes" id="UP000299102">
    <property type="component" value="Unassembled WGS sequence"/>
</dbReference>
<dbReference type="GO" id="GO:0047134">
    <property type="term" value="F:protein-disulfide reductase [NAD(P)H] activity"/>
    <property type="evidence" value="ECO:0007669"/>
    <property type="project" value="InterPro"/>
</dbReference>
<comment type="similarity">
    <text evidence="1">Belongs to the thioredoxin family.</text>
</comment>
<evidence type="ECO:0000259" key="3">
    <source>
        <dbReference type="Pfam" id="PF06110"/>
    </source>
</evidence>
<dbReference type="EMBL" id="BGZK01006377">
    <property type="protein sequence ID" value="GBO98387.1"/>
    <property type="molecule type" value="Genomic_DNA"/>
</dbReference>
<sequence>MVRKEFTRGYDGYKSSLEKFSKEKDSTLYIYFTADKDEQGQRWCYDCHLAQPFIDQAVETFAGPNAIFLTVEVGDRTL</sequence>
<dbReference type="OrthoDB" id="78947at2759"/>
<comment type="caution">
    <text evidence="4">The sequence shown here is derived from an EMBL/GenBank/DDBJ whole genome shotgun (WGS) entry which is preliminary data.</text>
</comment>
<feature type="domain" description="Thioredoxin" evidence="3">
    <location>
        <begin position="7"/>
        <end position="77"/>
    </location>
</feature>
<dbReference type="AlphaFoldDB" id="A0A4C1SB12"/>
<dbReference type="Pfam" id="PF06110">
    <property type="entry name" value="TXD17-like_Trx"/>
    <property type="match status" value="1"/>
</dbReference>
<accession>A0A4C1SB12</accession>
<protein>
    <recommendedName>
        <fullName evidence="2">Thioredoxin domain-containing protein 17</fullName>
    </recommendedName>
</protein>
<gene>
    <name evidence="4" type="primary">txndc17</name>
    <name evidence="4" type="ORF">EVAR_69794_1</name>
</gene>
<evidence type="ECO:0000313" key="5">
    <source>
        <dbReference type="Proteomes" id="UP000299102"/>
    </source>
</evidence>
<reference evidence="4 5" key="1">
    <citation type="journal article" date="2019" name="Commun. Biol.">
        <title>The bagworm genome reveals a unique fibroin gene that provides high tensile strength.</title>
        <authorList>
            <person name="Kono N."/>
            <person name="Nakamura H."/>
            <person name="Ohtoshi R."/>
            <person name="Tomita M."/>
            <person name="Numata K."/>
            <person name="Arakawa K."/>
        </authorList>
    </citation>
    <scope>NUCLEOTIDE SEQUENCE [LARGE SCALE GENOMIC DNA]</scope>
</reference>